<keyword evidence="5 11" id="KW-0032">Aminotransferase</keyword>
<dbReference type="EMBL" id="QZXA01000001">
    <property type="protein sequence ID" value="RJT38413.1"/>
    <property type="molecule type" value="Genomic_DNA"/>
</dbReference>
<dbReference type="EC" id="2.6.1.9" evidence="11"/>
<evidence type="ECO:0000256" key="9">
    <source>
        <dbReference type="ARBA" id="ARBA00023102"/>
    </source>
</evidence>
<dbReference type="AlphaFoldDB" id="A0A6M7TRG1"/>
<dbReference type="PANTHER" id="PTHR43643:SF6">
    <property type="entry name" value="HISTIDINOL-PHOSPHATE AMINOTRANSFERASE"/>
    <property type="match status" value="1"/>
</dbReference>
<evidence type="ECO:0000256" key="7">
    <source>
        <dbReference type="ARBA" id="ARBA00022679"/>
    </source>
</evidence>
<evidence type="ECO:0000313" key="14">
    <source>
        <dbReference type="Proteomes" id="UP000275530"/>
    </source>
</evidence>
<dbReference type="InterPro" id="IPR015424">
    <property type="entry name" value="PyrdxlP-dep_Trfase"/>
</dbReference>
<evidence type="ECO:0000256" key="1">
    <source>
        <dbReference type="ARBA" id="ARBA00001933"/>
    </source>
</evidence>
<dbReference type="Gene3D" id="3.90.1150.10">
    <property type="entry name" value="Aspartate Aminotransferase, domain 1"/>
    <property type="match status" value="1"/>
</dbReference>
<evidence type="ECO:0000259" key="12">
    <source>
        <dbReference type="Pfam" id="PF00155"/>
    </source>
</evidence>
<gene>
    <name evidence="11" type="primary">hisC</name>
    <name evidence="13" type="ORF">D3242_02715</name>
</gene>
<evidence type="ECO:0000256" key="3">
    <source>
        <dbReference type="ARBA" id="ARBA00007970"/>
    </source>
</evidence>
<comment type="catalytic activity">
    <reaction evidence="10 11">
        <text>L-histidinol phosphate + 2-oxoglutarate = 3-(imidazol-4-yl)-2-oxopropyl phosphate + L-glutamate</text>
        <dbReference type="Rhea" id="RHEA:23744"/>
        <dbReference type="ChEBI" id="CHEBI:16810"/>
        <dbReference type="ChEBI" id="CHEBI:29985"/>
        <dbReference type="ChEBI" id="CHEBI:57766"/>
        <dbReference type="ChEBI" id="CHEBI:57980"/>
        <dbReference type="EC" id="2.6.1.9"/>
    </reaction>
</comment>
<evidence type="ECO:0000256" key="5">
    <source>
        <dbReference type="ARBA" id="ARBA00022576"/>
    </source>
</evidence>
<dbReference type="NCBIfam" id="TIGR01141">
    <property type="entry name" value="hisC"/>
    <property type="match status" value="1"/>
</dbReference>
<comment type="caution">
    <text evidence="13">The sequence shown here is derived from an EMBL/GenBank/DDBJ whole genome shotgun (WGS) entry which is preliminary data.</text>
</comment>
<dbReference type="Pfam" id="PF00155">
    <property type="entry name" value="Aminotran_1_2"/>
    <property type="match status" value="1"/>
</dbReference>
<protein>
    <recommendedName>
        <fullName evidence="11">Histidinol-phosphate aminotransferase</fullName>
        <ecNumber evidence="11">2.6.1.9</ecNumber>
    </recommendedName>
    <alternativeName>
        <fullName evidence="11">Imidazole acetol-phosphate transaminase</fullName>
    </alternativeName>
</protein>
<name>A0A6M7TRG1_9HYPH</name>
<organism evidence="13 14">
    <name type="scientific">Mesorhizobium jarvisii</name>
    <dbReference type="NCBI Taxonomy" id="1777867"/>
    <lineage>
        <taxon>Bacteria</taxon>
        <taxon>Pseudomonadati</taxon>
        <taxon>Pseudomonadota</taxon>
        <taxon>Alphaproteobacteria</taxon>
        <taxon>Hyphomicrobiales</taxon>
        <taxon>Phyllobacteriaceae</taxon>
        <taxon>Mesorhizobium</taxon>
    </lineage>
</organism>
<dbReference type="Gene3D" id="3.40.640.10">
    <property type="entry name" value="Type I PLP-dependent aspartate aminotransferase-like (Major domain)"/>
    <property type="match status" value="1"/>
</dbReference>
<dbReference type="InterPro" id="IPR005861">
    <property type="entry name" value="HisP_aminotrans"/>
</dbReference>
<keyword evidence="7 11" id="KW-0808">Transferase</keyword>
<proteinExistence type="inferred from homology"/>
<evidence type="ECO:0000256" key="6">
    <source>
        <dbReference type="ARBA" id="ARBA00022605"/>
    </source>
</evidence>
<dbReference type="InterPro" id="IPR015421">
    <property type="entry name" value="PyrdxlP-dep_Trfase_major"/>
</dbReference>
<dbReference type="SUPFAM" id="SSF53383">
    <property type="entry name" value="PLP-dependent transferases"/>
    <property type="match status" value="1"/>
</dbReference>
<evidence type="ECO:0000256" key="2">
    <source>
        <dbReference type="ARBA" id="ARBA00005011"/>
    </source>
</evidence>
<evidence type="ECO:0000313" key="13">
    <source>
        <dbReference type="EMBL" id="RJT38413.1"/>
    </source>
</evidence>
<keyword evidence="6 11" id="KW-0028">Amino-acid biosynthesis</keyword>
<feature type="domain" description="Aminotransferase class I/classII large" evidence="12">
    <location>
        <begin position="37"/>
        <end position="363"/>
    </location>
</feature>
<dbReference type="GO" id="GO:0030170">
    <property type="term" value="F:pyridoxal phosphate binding"/>
    <property type="evidence" value="ECO:0007669"/>
    <property type="project" value="InterPro"/>
</dbReference>
<keyword evidence="14" id="KW-1185">Reference proteome</keyword>
<dbReference type="Proteomes" id="UP000275530">
    <property type="component" value="Unassembled WGS sequence"/>
</dbReference>
<evidence type="ECO:0000256" key="4">
    <source>
        <dbReference type="ARBA" id="ARBA00011738"/>
    </source>
</evidence>
<comment type="subunit">
    <text evidence="4 11">Homodimer.</text>
</comment>
<dbReference type="GO" id="GO:0000105">
    <property type="term" value="P:L-histidine biosynthetic process"/>
    <property type="evidence" value="ECO:0007669"/>
    <property type="project" value="UniProtKB-UniRule"/>
</dbReference>
<keyword evidence="8 11" id="KW-0663">Pyridoxal phosphate</keyword>
<dbReference type="NCBIfam" id="NF003496">
    <property type="entry name" value="PRK05166.1"/>
    <property type="match status" value="1"/>
</dbReference>
<accession>A0A6M7TRG1</accession>
<comment type="similarity">
    <text evidence="3 11">Belongs to the class-II pyridoxal-phosphate-dependent aminotransferase family. Histidinol-phosphate aminotransferase subfamily.</text>
</comment>
<dbReference type="InterPro" id="IPR015422">
    <property type="entry name" value="PyrdxlP-dep_Trfase_small"/>
</dbReference>
<evidence type="ECO:0000256" key="11">
    <source>
        <dbReference type="HAMAP-Rule" id="MF_01023"/>
    </source>
</evidence>
<dbReference type="InterPro" id="IPR001917">
    <property type="entry name" value="Aminotrans_II_pyridoxalP_BS"/>
</dbReference>
<sequence>MSRASDMVRTEVTRLSPYNSGLTIAEVMQRYAPARIAKLGSNENPLGPSPTLATMVQAGAEMFRLYPDPAGRELRQAIAARYGFGEDQIILGNGSEDLLSVISRAVLRPGDTVVTLYPSFPLHEDYATLMGASVKRVTVNNDLTINVDALIEAVRERPRMLLFSNPMNPVGSWLSAGDLSKVLDAAGDETLIVVDEAYAEYAEGDDYASSLPYLRKRDRPWIVLRTFSKAFGLAGLRIGFGIAGDPELRALLDRVRTPFNANGMAQAAALAALADEEHLARVVALAKAERTRVESFLRNMGLDVAPSRGNFLFFNCRQNASAFAEGLLREGVIVKPWKQQDFDSYVRVSIGSPAENDHFMAALSPLLL</sequence>
<evidence type="ECO:0000256" key="10">
    <source>
        <dbReference type="ARBA" id="ARBA00047481"/>
    </source>
</evidence>
<dbReference type="HAMAP" id="MF_01023">
    <property type="entry name" value="HisC_aminotrans_2"/>
    <property type="match status" value="1"/>
</dbReference>
<feature type="modified residue" description="N6-(pyridoxal phosphate)lysine" evidence="11">
    <location>
        <position position="229"/>
    </location>
</feature>
<dbReference type="InterPro" id="IPR004839">
    <property type="entry name" value="Aminotransferase_I/II_large"/>
</dbReference>
<dbReference type="CDD" id="cd00609">
    <property type="entry name" value="AAT_like"/>
    <property type="match status" value="1"/>
</dbReference>
<dbReference type="PANTHER" id="PTHR43643">
    <property type="entry name" value="HISTIDINOL-PHOSPHATE AMINOTRANSFERASE 2"/>
    <property type="match status" value="1"/>
</dbReference>
<dbReference type="PROSITE" id="PS00599">
    <property type="entry name" value="AA_TRANSFER_CLASS_2"/>
    <property type="match status" value="1"/>
</dbReference>
<dbReference type="GO" id="GO:0004400">
    <property type="term" value="F:histidinol-phosphate transaminase activity"/>
    <property type="evidence" value="ECO:0007669"/>
    <property type="project" value="UniProtKB-UniRule"/>
</dbReference>
<dbReference type="InterPro" id="IPR050106">
    <property type="entry name" value="HistidinolP_aminotransfase"/>
</dbReference>
<comment type="cofactor">
    <cofactor evidence="1 11">
        <name>pyridoxal 5'-phosphate</name>
        <dbReference type="ChEBI" id="CHEBI:597326"/>
    </cofactor>
</comment>
<evidence type="ECO:0000256" key="8">
    <source>
        <dbReference type="ARBA" id="ARBA00022898"/>
    </source>
</evidence>
<keyword evidence="9 11" id="KW-0368">Histidine biosynthesis</keyword>
<comment type="pathway">
    <text evidence="2 11">Amino-acid biosynthesis; L-histidine biosynthesis; L-histidine from 5-phospho-alpha-D-ribose 1-diphosphate: step 7/9.</text>
</comment>
<reference evidence="13 14" key="1">
    <citation type="submission" date="2018-09" db="EMBL/GenBank/DDBJ databases">
        <title>Mesorhizobium carmichaelinearum sp. nov. isolated from Carmichaelinea spp. root nodules in New Zealand.</title>
        <authorList>
            <person name="De Meyer S.E."/>
        </authorList>
    </citation>
    <scope>NUCLEOTIDE SEQUENCE [LARGE SCALE GENOMIC DNA]</scope>
    <source>
        <strain evidence="13 14">LMG 28313</strain>
    </source>
</reference>